<dbReference type="GO" id="GO:0005525">
    <property type="term" value="F:GTP binding"/>
    <property type="evidence" value="ECO:0007669"/>
    <property type="project" value="UniProtKB-KW"/>
</dbReference>
<dbReference type="EC" id="6.3.2.31" evidence="9"/>
<accession>A0A6J4K652</accession>
<dbReference type="AlphaFoldDB" id="A0A6J4K652"/>
<dbReference type="InterPro" id="IPR002847">
    <property type="entry name" value="F420-0_gamma-glut_ligase-dom"/>
</dbReference>
<dbReference type="Pfam" id="PF01996">
    <property type="entry name" value="F420_ligase"/>
    <property type="match status" value="1"/>
</dbReference>
<sequence>MFCAAAVRGLPEVRPGDDLVALLLEALSSGGCELAPLHDADVVVFTSKAVSKAEGRLVRLDDVTPSPFATTWAAANAKDPRQVEVVLREARRIVRMDRGVLIAETHHGVICANAGVDASNAPSTGTVMLLPQDPDASARALRCDLTRRAGVDVTVLISDTFGRPWRTGQTNVAIGASGIAAVHRYDGHVDPIGYTLKATEIAVADELAAAAELVMGKLDRVPVAIARGAAYTHLAEDDPDPGAAALVRAPGTDMFR</sequence>
<dbReference type="PANTHER" id="PTHR47917:SF1">
    <property type="entry name" value="COENZYME F420:L-GLUTAMATE LIGASE"/>
    <property type="match status" value="1"/>
</dbReference>
<keyword evidence="3" id="KW-0547">Nucleotide-binding</keyword>
<evidence type="ECO:0000256" key="4">
    <source>
        <dbReference type="ARBA" id="ARBA00022842"/>
    </source>
</evidence>
<organism evidence="9">
    <name type="scientific">uncultured Chloroflexota bacterium</name>
    <dbReference type="NCBI Taxonomy" id="166587"/>
    <lineage>
        <taxon>Bacteria</taxon>
        <taxon>Bacillati</taxon>
        <taxon>Chloroflexota</taxon>
        <taxon>environmental samples</taxon>
    </lineage>
</organism>
<evidence type="ECO:0000256" key="7">
    <source>
        <dbReference type="ARBA" id="ARBA00023211"/>
    </source>
</evidence>
<dbReference type="Gene3D" id="3.90.1660.10">
    <property type="entry name" value="CofE-like domain"/>
    <property type="match status" value="1"/>
</dbReference>
<evidence type="ECO:0000313" key="9">
    <source>
        <dbReference type="EMBL" id="CAA9297060.1"/>
    </source>
</evidence>
<dbReference type="SUPFAM" id="SSF144010">
    <property type="entry name" value="CofE-like"/>
    <property type="match status" value="1"/>
</dbReference>
<evidence type="ECO:0000259" key="8">
    <source>
        <dbReference type="Pfam" id="PF01996"/>
    </source>
</evidence>
<dbReference type="InterPro" id="IPR008225">
    <property type="entry name" value="F420-0_g-glutamyl_ligase"/>
</dbReference>
<dbReference type="GO" id="GO:0046872">
    <property type="term" value="F:metal ion binding"/>
    <property type="evidence" value="ECO:0007669"/>
    <property type="project" value="UniProtKB-KW"/>
</dbReference>
<evidence type="ECO:0000256" key="5">
    <source>
        <dbReference type="ARBA" id="ARBA00022958"/>
    </source>
</evidence>
<reference evidence="9" key="1">
    <citation type="submission" date="2020-02" db="EMBL/GenBank/DDBJ databases">
        <authorList>
            <person name="Meier V. D."/>
        </authorList>
    </citation>
    <scope>NUCLEOTIDE SEQUENCE</scope>
    <source>
        <strain evidence="9">AVDCRST_MAG77</strain>
    </source>
</reference>
<keyword evidence="2" id="KW-0479">Metal-binding</keyword>
<gene>
    <name evidence="9" type="ORF">AVDCRST_MAG77-5284</name>
</gene>
<evidence type="ECO:0000256" key="6">
    <source>
        <dbReference type="ARBA" id="ARBA00023134"/>
    </source>
</evidence>
<name>A0A6J4K652_9CHLR</name>
<dbReference type="EMBL" id="CADCTC010000273">
    <property type="protein sequence ID" value="CAA9297060.1"/>
    <property type="molecule type" value="Genomic_DNA"/>
</dbReference>
<dbReference type="GO" id="GO:0052619">
    <property type="term" value="F:coenzyme F420-1:gamma-L-glutamate ligase activity"/>
    <property type="evidence" value="ECO:0007669"/>
    <property type="project" value="UniProtKB-EC"/>
</dbReference>
<keyword evidence="7" id="KW-0464">Manganese</keyword>
<evidence type="ECO:0000256" key="1">
    <source>
        <dbReference type="ARBA" id="ARBA00022598"/>
    </source>
</evidence>
<evidence type="ECO:0000256" key="2">
    <source>
        <dbReference type="ARBA" id="ARBA00022723"/>
    </source>
</evidence>
<dbReference type="EC" id="6.3.2.34" evidence="9"/>
<proteinExistence type="predicted"/>
<keyword evidence="1 9" id="KW-0436">Ligase</keyword>
<dbReference type="GO" id="GO:0052618">
    <property type="term" value="F:coenzyme F420-0:L-glutamate ligase activity"/>
    <property type="evidence" value="ECO:0007669"/>
    <property type="project" value="UniProtKB-EC"/>
</dbReference>
<feature type="domain" description="Coenzyme F420:L-glutamate ligase-like" evidence="8">
    <location>
        <begin position="10"/>
        <end position="228"/>
    </location>
</feature>
<keyword evidence="5" id="KW-0630">Potassium</keyword>
<dbReference type="PANTHER" id="PTHR47917">
    <property type="match status" value="1"/>
</dbReference>
<evidence type="ECO:0000256" key="3">
    <source>
        <dbReference type="ARBA" id="ARBA00022741"/>
    </source>
</evidence>
<dbReference type="NCBIfam" id="TIGR01916">
    <property type="entry name" value="F420_cofE"/>
    <property type="match status" value="1"/>
</dbReference>
<keyword evidence="4" id="KW-0460">Magnesium</keyword>
<dbReference type="Gene3D" id="3.30.1330.100">
    <property type="entry name" value="CofE-like"/>
    <property type="match status" value="1"/>
</dbReference>
<protein>
    <submittedName>
        <fullName evidence="9">Coenzyme F420-0:L-glutamate ligase @ F420-1:L-glutamate ligase</fullName>
        <ecNumber evidence="9">6.3.2.31</ecNumber>
        <ecNumber evidence="9">6.3.2.34</ecNumber>
    </submittedName>
</protein>
<keyword evidence="6" id="KW-0342">GTP-binding</keyword>